<keyword evidence="2" id="KW-0325">Glycoprotein</keyword>
<name>A0A2N9L4W8_9BACT</name>
<dbReference type="InterPro" id="IPR036412">
    <property type="entry name" value="HAD-like_sf"/>
</dbReference>
<evidence type="ECO:0000256" key="2">
    <source>
        <dbReference type="ARBA" id="ARBA00023180"/>
    </source>
</evidence>
<dbReference type="InterPro" id="IPR023214">
    <property type="entry name" value="HAD_sf"/>
</dbReference>
<evidence type="ECO:0000313" key="4">
    <source>
        <dbReference type="Proteomes" id="UP000239735"/>
    </source>
</evidence>
<evidence type="ECO:0000256" key="1">
    <source>
        <dbReference type="ARBA" id="ARBA00022729"/>
    </source>
</evidence>
<dbReference type="InterPro" id="IPR005519">
    <property type="entry name" value="Acid_phosphat_B-like"/>
</dbReference>
<dbReference type="Proteomes" id="UP000239735">
    <property type="component" value="Unassembled WGS sequence"/>
</dbReference>
<dbReference type="InterPro" id="IPR014403">
    <property type="entry name" value="APS1/VSP"/>
</dbReference>
<dbReference type="PIRSF" id="PIRSF002674">
    <property type="entry name" value="VSP"/>
    <property type="match status" value="1"/>
</dbReference>
<dbReference type="AlphaFoldDB" id="A0A2N9L4W8"/>
<dbReference type="Pfam" id="PF03767">
    <property type="entry name" value="Acid_phosphat_B"/>
    <property type="match status" value="1"/>
</dbReference>
<dbReference type="EMBL" id="OKRB01000057">
    <property type="protein sequence ID" value="SPE18280.1"/>
    <property type="molecule type" value="Genomic_DNA"/>
</dbReference>
<dbReference type="PANTHER" id="PTHR31284:SF10">
    <property type="entry name" value="ACID PHOSPHATASE-LIKE PROTEIN"/>
    <property type="match status" value="1"/>
</dbReference>
<organism evidence="3 4">
    <name type="scientific">Candidatus Sulfuritelmatomonas gaucii</name>
    <dbReference type="NCBI Taxonomy" id="2043161"/>
    <lineage>
        <taxon>Bacteria</taxon>
        <taxon>Pseudomonadati</taxon>
        <taxon>Acidobacteriota</taxon>
        <taxon>Terriglobia</taxon>
        <taxon>Terriglobales</taxon>
        <taxon>Acidobacteriaceae</taxon>
        <taxon>Candidatus Sulfuritelmatomonas</taxon>
    </lineage>
</organism>
<sequence>MNKHFTILTAQLVFAIGLGNLAAQQSRPVFVSEPAAERIANLDLLKKEVREYHDCTCKCGCYTHDVDLEADRAIAYLRKRVAHRGPNEKLALILDIDETTLSNYVEETGADFAYKPDVFDLWVQSAQAAAIPGTLRLYQEAQKLGVSIFFISGRTENERAATERNLRAQGFDKWKLLVMWPVAHGNQTVGRFKAVTRAEIAAQGYTLALNVGDQWSDLKGKPEAEYSVKYPDPFYFVP</sequence>
<gene>
    <name evidence="3" type="ORF">SBA5_150014</name>
</gene>
<dbReference type="Gene3D" id="3.40.50.1000">
    <property type="entry name" value="HAD superfamily/HAD-like"/>
    <property type="match status" value="1"/>
</dbReference>
<dbReference type="OrthoDB" id="193314at2"/>
<dbReference type="PANTHER" id="PTHR31284">
    <property type="entry name" value="ACID PHOSPHATASE-LIKE PROTEIN"/>
    <property type="match status" value="1"/>
</dbReference>
<protein>
    <submittedName>
        <fullName evidence="3">Putative secreted acid phosphatase</fullName>
    </submittedName>
</protein>
<keyword evidence="1" id="KW-0732">Signal</keyword>
<evidence type="ECO:0000313" key="3">
    <source>
        <dbReference type="EMBL" id="SPE18280.1"/>
    </source>
</evidence>
<proteinExistence type="predicted"/>
<reference evidence="4" key="1">
    <citation type="submission" date="2018-02" db="EMBL/GenBank/DDBJ databases">
        <authorList>
            <person name="Hausmann B."/>
        </authorList>
    </citation>
    <scope>NUCLEOTIDE SEQUENCE [LARGE SCALE GENOMIC DNA]</scope>
    <source>
        <strain evidence="4">Peat soil MAG SbA5</strain>
    </source>
</reference>
<dbReference type="SUPFAM" id="SSF56784">
    <property type="entry name" value="HAD-like"/>
    <property type="match status" value="1"/>
</dbReference>
<accession>A0A2N9L4W8</accession>